<name>A0A6M2DB50_RHIMP</name>
<dbReference type="AlphaFoldDB" id="A0A6M2DB50"/>
<dbReference type="EMBL" id="GHWJ01010337">
    <property type="protein sequence ID" value="NOV43074.1"/>
    <property type="molecule type" value="Transcribed_RNA"/>
</dbReference>
<accession>A0A6M2DB50</accession>
<evidence type="ECO:0000313" key="2">
    <source>
        <dbReference type="EMBL" id="NOV43074.1"/>
    </source>
</evidence>
<keyword evidence="1" id="KW-0732">Signal</keyword>
<reference evidence="2" key="1">
    <citation type="submission" date="2019-09" db="EMBL/GenBank/DDBJ databases">
        <title>Organ-specific transcriptomic study of the physiology of the cattle tick, Rhipicephalus microplus.</title>
        <authorList>
            <person name="Tirloni L."/>
            <person name="Braz G."/>
            <person name="Gandara A.C.P."/>
            <person name="Sabadin G.A."/>
            <person name="da Silva R.M."/>
            <person name="Guizzo M.G."/>
            <person name="Machado J.A."/>
            <person name="Costa E.P."/>
            <person name="Gomes H.F."/>
            <person name="Moraes J."/>
            <person name="Mota M.B.S."/>
            <person name="Mesquita R.D."/>
            <person name="Alvarenga P.H."/>
            <person name="Alves F."/>
            <person name="Seixas A."/>
            <person name="da Fonseca R.N."/>
            <person name="Fogaca A."/>
            <person name="Logullo C."/>
            <person name="Tanaka A."/>
            <person name="Daffre S."/>
            <person name="Termignoni C."/>
            <person name="Vaz I.S.Jr."/>
            <person name="Oliveira P.L."/>
            <person name="Ribeiro J.M."/>
        </authorList>
    </citation>
    <scope>NUCLEOTIDE SEQUENCE</scope>
    <source>
        <strain evidence="2">Porto Alegre</strain>
    </source>
</reference>
<evidence type="ECO:0000256" key="1">
    <source>
        <dbReference type="SAM" id="SignalP"/>
    </source>
</evidence>
<feature type="signal peptide" evidence="1">
    <location>
        <begin position="1"/>
        <end position="18"/>
    </location>
</feature>
<protein>
    <submittedName>
        <fullName evidence="2">Putative secreted protein</fullName>
    </submittedName>
</protein>
<feature type="chain" id="PRO_5026688413" evidence="1">
    <location>
        <begin position="19"/>
        <end position="87"/>
    </location>
</feature>
<proteinExistence type="predicted"/>
<organism evidence="2">
    <name type="scientific">Rhipicephalus microplus</name>
    <name type="common">Cattle tick</name>
    <name type="synonym">Boophilus microplus</name>
    <dbReference type="NCBI Taxonomy" id="6941"/>
    <lineage>
        <taxon>Eukaryota</taxon>
        <taxon>Metazoa</taxon>
        <taxon>Ecdysozoa</taxon>
        <taxon>Arthropoda</taxon>
        <taxon>Chelicerata</taxon>
        <taxon>Arachnida</taxon>
        <taxon>Acari</taxon>
        <taxon>Parasitiformes</taxon>
        <taxon>Ixodida</taxon>
        <taxon>Ixodoidea</taxon>
        <taxon>Ixodidae</taxon>
        <taxon>Rhipicephalinae</taxon>
        <taxon>Rhipicephalus</taxon>
        <taxon>Boophilus</taxon>
    </lineage>
</organism>
<sequence length="87" mass="9707">MFCFFFFFFCDRAALSNTKPNGAESTKIRKIYVLPIIPMLAETPRVAAPETPYGATVLSSLLKTIVFLGDVRSKHFGVSVHSLFIHP</sequence>